<sequence>RLSFPVVIDNDATCAAVGEHLLGAAKDCNNALVFTLGTGIGGGIIAEGRVVRGANGFGGEVGHMAIDPDGPLCPCGKKGCWELYASGSGLRYLAIQAGKEGHLENILHSKDGNLLAIKGEDITKAALGGDVEAQTVMERFGWWLALGMANLACVFDPELIVLGGGLVQAGTAILTSEPLFLIVW</sequence>
<dbReference type="SUPFAM" id="SSF53067">
    <property type="entry name" value="Actin-like ATPase domain"/>
    <property type="match status" value="2"/>
</dbReference>
<dbReference type="PANTHER" id="PTHR18964:SF149">
    <property type="entry name" value="BIFUNCTIONAL UDP-N-ACETYLGLUCOSAMINE 2-EPIMERASE_N-ACETYLMANNOSAMINE KINASE"/>
    <property type="match status" value="1"/>
</dbReference>
<dbReference type="Gene3D" id="3.30.420.40">
    <property type="match status" value="2"/>
</dbReference>
<comment type="caution">
    <text evidence="1">The sequence shown here is derived from an EMBL/GenBank/DDBJ whole genome shotgun (WGS) entry which is preliminary data.</text>
</comment>
<protein>
    <submittedName>
        <fullName evidence="1">ROK family protein</fullName>
    </submittedName>
</protein>
<dbReference type="Pfam" id="PF00480">
    <property type="entry name" value="ROK"/>
    <property type="match status" value="1"/>
</dbReference>
<reference evidence="1" key="2">
    <citation type="journal article" date="2014" name="ISME J.">
        <title>Microbial stratification in low pH oxic and suboxic macroscopic growths along an acid mine drainage.</title>
        <authorList>
            <person name="Mendez-Garcia C."/>
            <person name="Mesa V."/>
            <person name="Sprenger R.R."/>
            <person name="Richter M."/>
            <person name="Diez M.S."/>
            <person name="Solano J."/>
            <person name="Bargiela R."/>
            <person name="Golyshina O.V."/>
            <person name="Manteca A."/>
            <person name="Ramos J.L."/>
            <person name="Gallego J.R."/>
            <person name="Llorente I."/>
            <person name="Martins Dos Santos V.A."/>
            <person name="Jensen O.N."/>
            <person name="Pelaez A.I."/>
            <person name="Sanchez J."/>
            <person name="Ferrer M."/>
        </authorList>
    </citation>
    <scope>NUCLEOTIDE SEQUENCE</scope>
</reference>
<dbReference type="InterPro" id="IPR043129">
    <property type="entry name" value="ATPase_NBD"/>
</dbReference>
<dbReference type="AlphaFoldDB" id="T0Y5F0"/>
<feature type="non-terminal residue" evidence="1">
    <location>
        <position position="1"/>
    </location>
</feature>
<reference evidence="1" key="1">
    <citation type="submission" date="2013-08" db="EMBL/GenBank/DDBJ databases">
        <authorList>
            <person name="Mendez C."/>
            <person name="Richter M."/>
            <person name="Ferrer M."/>
            <person name="Sanchez J."/>
        </authorList>
    </citation>
    <scope>NUCLEOTIDE SEQUENCE</scope>
</reference>
<name>T0Y5F0_9ZZZZ</name>
<proteinExistence type="predicted"/>
<gene>
    <name evidence="1" type="ORF">B1B_19298</name>
</gene>
<dbReference type="PANTHER" id="PTHR18964">
    <property type="entry name" value="ROK (REPRESSOR, ORF, KINASE) FAMILY"/>
    <property type="match status" value="1"/>
</dbReference>
<dbReference type="EMBL" id="AUZY01012966">
    <property type="protein sequence ID" value="EQD27092.1"/>
    <property type="molecule type" value="Genomic_DNA"/>
</dbReference>
<dbReference type="InterPro" id="IPR000600">
    <property type="entry name" value="ROK"/>
</dbReference>
<organism evidence="1">
    <name type="scientific">mine drainage metagenome</name>
    <dbReference type="NCBI Taxonomy" id="410659"/>
    <lineage>
        <taxon>unclassified sequences</taxon>
        <taxon>metagenomes</taxon>
        <taxon>ecological metagenomes</taxon>
    </lineage>
</organism>
<accession>T0Y5F0</accession>
<dbReference type="InterPro" id="IPR049874">
    <property type="entry name" value="ROK_cs"/>
</dbReference>
<evidence type="ECO:0000313" key="1">
    <source>
        <dbReference type="EMBL" id="EQD27092.1"/>
    </source>
</evidence>
<dbReference type="PROSITE" id="PS01125">
    <property type="entry name" value="ROK"/>
    <property type="match status" value="1"/>
</dbReference>